<evidence type="ECO:0000313" key="1">
    <source>
        <dbReference type="EMBL" id="KAE9091388.1"/>
    </source>
</evidence>
<evidence type="ECO:0000313" key="2">
    <source>
        <dbReference type="Proteomes" id="UP000488956"/>
    </source>
</evidence>
<dbReference type="Proteomes" id="UP000488956">
    <property type="component" value="Unassembled WGS sequence"/>
</dbReference>
<sequence length="38" mass="4274">MASSIVLYFEDPWFDAMKVEAPALSVNFLDVVVQSILK</sequence>
<organism evidence="1 2">
    <name type="scientific">Phytophthora fragariae</name>
    <dbReference type="NCBI Taxonomy" id="53985"/>
    <lineage>
        <taxon>Eukaryota</taxon>
        <taxon>Sar</taxon>
        <taxon>Stramenopiles</taxon>
        <taxon>Oomycota</taxon>
        <taxon>Peronosporomycetes</taxon>
        <taxon>Peronosporales</taxon>
        <taxon>Peronosporaceae</taxon>
        <taxon>Phytophthora</taxon>
    </lineage>
</organism>
<protein>
    <submittedName>
        <fullName evidence="1">Uncharacterized protein</fullName>
    </submittedName>
</protein>
<accession>A0A6G0KLQ8</accession>
<proteinExistence type="predicted"/>
<reference evidence="1 2" key="1">
    <citation type="submission" date="2018-09" db="EMBL/GenBank/DDBJ databases">
        <title>Genomic investigation of the strawberry pathogen Phytophthora fragariae indicates pathogenicity is determined by transcriptional variation in three key races.</title>
        <authorList>
            <person name="Adams T.M."/>
            <person name="Armitage A.D."/>
            <person name="Sobczyk M.K."/>
            <person name="Bates H.J."/>
            <person name="Dunwell J.M."/>
            <person name="Nellist C.F."/>
            <person name="Harrison R.J."/>
        </authorList>
    </citation>
    <scope>NUCLEOTIDE SEQUENCE [LARGE SCALE GENOMIC DNA]</scope>
    <source>
        <strain evidence="1 2">ONT-3</strain>
    </source>
</reference>
<gene>
    <name evidence="1" type="ORF">PF010_g18209</name>
</gene>
<comment type="caution">
    <text evidence="1">The sequence shown here is derived from an EMBL/GenBank/DDBJ whole genome shotgun (WGS) entry which is preliminary data.</text>
</comment>
<name>A0A6G0KLQ8_9STRA</name>
<dbReference type="EMBL" id="QXFX01001374">
    <property type="protein sequence ID" value="KAE9091388.1"/>
    <property type="molecule type" value="Genomic_DNA"/>
</dbReference>
<dbReference type="AlphaFoldDB" id="A0A6G0KLQ8"/>